<comment type="caution">
    <text evidence="1">The sequence shown here is derived from an EMBL/GenBank/DDBJ whole genome shotgun (WGS) entry which is preliminary data.</text>
</comment>
<evidence type="ECO:0000313" key="1">
    <source>
        <dbReference type="EMBL" id="MPN05079.1"/>
    </source>
</evidence>
<gene>
    <name evidence="1" type="ORF">SDC9_152329</name>
</gene>
<dbReference type="Gene3D" id="2.60.120.260">
    <property type="entry name" value="Galactose-binding domain-like"/>
    <property type="match status" value="1"/>
</dbReference>
<sequence>MGNPASSYNYIENSDFSAGSDYWDSTNAQANQTVVSDGDSAGTSCKLDNNRRRVTGVLGEENYSYQQILLNGKAGDTYTFGGWACAIDALPSNEANERTMSLTVVAVDSDPAVEDVELARIDYNTYVDNWQFQESGFTLEDDCETVQIRLIYNNQVNQAYFDGIALQKDGLYKSFDPAGEIVSTSEEPEAGMDVIGSDNSSGVTLKSDYDEFGNVTKTSTSNGLYTLSRDQGTVPEIRGRFYDLTQFKPHGIVVER</sequence>
<dbReference type="EMBL" id="VSSQ01050991">
    <property type="protein sequence ID" value="MPN05079.1"/>
    <property type="molecule type" value="Genomic_DNA"/>
</dbReference>
<dbReference type="AlphaFoldDB" id="A0A645EV48"/>
<accession>A0A645EV48</accession>
<organism evidence="1">
    <name type="scientific">bioreactor metagenome</name>
    <dbReference type="NCBI Taxonomy" id="1076179"/>
    <lineage>
        <taxon>unclassified sequences</taxon>
        <taxon>metagenomes</taxon>
        <taxon>ecological metagenomes</taxon>
    </lineage>
</organism>
<proteinExistence type="predicted"/>
<name>A0A645EV48_9ZZZZ</name>
<protein>
    <submittedName>
        <fullName evidence="1">Uncharacterized protein</fullName>
    </submittedName>
</protein>
<reference evidence="1" key="1">
    <citation type="submission" date="2019-08" db="EMBL/GenBank/DDBJ databases">
        <authorList>
            <person name="Kucharzyk K."/>
            <person name="Murdoch R.W."/>
            <person name="Higgins S."/>
            <person name="Loffler F."/>
        </authorList>
    </citation>
    <scope>NUCLEOTIDE SEQUENCE</scope>
</reference>